<reference evidence="1 2" key="1">
    <citation type="submission" date="2015-05" db="EMBL/GenBank/DDBJ databases">
        <title>Genome sequence of Mycobacterium heraklionense Davo strain.</title>
        <authorList>
            <person name="Greninger A.L."/>
            <person name="Cunningham G."/>
            <person name="Miller S."/>
        </authorList>
    </citation>
    <scope>NUCLEOTIDE SEQUENCE [LARGE SCALE GENOMIC DNA]</scope>
    <source>
        <strain evidence="1 2">Davo</strain>
    </source>
</reference>
<evidence type="ECO:0000313" key="2">
    <source>
        <dbReference type="Proteomes" id="UP000036464"/>
    </source>
</evidence>
<proteinExistence type="predicted"/>
<gene>
    <name evidence="1" type="ORF">ABW16_09635</name>
</gene>
<dbReference type="EMBL" id="LDPO01000006">
    <property type="protein sequence ID" value="KLO29310.1"/>
    <property type="molecule type" value="Genomic_DNA"/>
</dbReference>
<organism evidence="1 2">
    <name type="scientific">Mycolicibacter heraklionensis</name>
    <dbReference type="NCBI Taxonomy" id="512402"/>
    <lineage>
        <taxon>Bacteria</taxon>
        <taxon>Bacillati</taxon>
        <taxon>Actinomycetota</taxon>
        <taxon>Actinomycetes</taxon>
        <taxon>Mycobacteriales</taxon>
        <taxon>Mycobacteriaceae</taxon>
        <taxon>Mycolicibacter</taxon>
    </lineage>
</organism>
<evidence type="ECO:0000313" key="1">
    <source>
        <dbReference type="EMBL" id="KLO29310.1"/>
    </source>
</evidence>
<comment type="caution">
    <text evidence="1">The sequence shown here is derived from an EMBL/GenBank/DDBJ whole genome shotgun (WGS) entry which is preliminary data.</text>
</comment>
<name>A0ABR5FG48_9MYCO</name>
<dbReference type="Proteomes" id="UP000036464">
    <property type="component" value="Unassembled WGS sequence"/>
</dbReference>
<accession>A0ABR5FG48</accession>
<protein>
    <submittedName>
        <fullName evidence="1">Uncharacterized protein</fullName>
    </submittedName>
</protein>
<sequence>MGFGCLRCPHLLPRRIDVGATAATQPARDYRSISLVTFTNIETGDAVRVQSFGIAERLRWPDGSYSNKDAEGDRYLWRHPATLFVSERKRMVAELWELLVLKRLFEASVLTGNPVVWC</sequence>
<keyword evidence="2" id="KW-1185">Reference proteome</keyword>